<reference evidence="4 5" key="1">
    <citation type="submission" date="2014-10" db="EMBL/GenBank/DDBJ databases">
        <authorList>
            <person name="Seo M.-J."/>
            <person name="Seok Y.J."/>
            <person name="Cha I.-T."/>
        </authorList>
    </citation>
    <scope>NUCLEOTIDE SEQUENCE [LARGE SCALE GENOMIC DNA]</scope>
    <source>
        <strain evidence="4 5">NEU</strain>
    </source>
</reference>
<accession>A0A1S2N4V5</accession>
<keyword evidence="2" id="KW-0012">Acyltransferase</keyword>
<dbReference type="EMBL" id="JRYB01000001">
    <property type="protein sequence ID" value="OIJ39594.1"/>
    <property type="molecule type" value="Genomic_DNA"/>
</dbReference>
<dbReference type="InterPro" id="IPR050832">
    <property type="entry name" value="Bact_Acetyltransf"/>
</dbReference>
<dbReference type="PROSITE" id="PS51186">
    <property type="entry name" value="GNAT"/>
    <property type="match status" value="1"/>
</dbReference>
<proteinExistence type="predicted"/>
<organism evidence="4 5">
    <name type="scientific">Massilia timonae</name>
    <dbReference type="NCBI Taxonomy" id="47229"/>
    <lineage>
        <taxon>Bacteria</taxon>
        <taxon>Pseudomonadati</taxon>
        <taxon>Pseudomonadota</taxon>
        <taxon>Betaproteobacteria</taxon>
        <taxon>Burkholderiales</taxon>
        <taxon>Oxalobacteraceae</taxon>
        <taxon>Telluria group</taxon>
        <taxon>Massilia</taxon>
    </lineage>
</organism>
<dbReference type="InterPro" id="IPR000182">
    <property type="entry name" value="GNAT_dom"/>
</dbReference>
<evidence type="ECO:0000259" key="3">
    <source>
        <dbReference type="PROSITE" id="PS51186"/>
    </source>
</evidence>
<dbReference type="Gene3D" id="3.40.630.30">
    <property type="match status" value="1"/>
</dbReference>
<dbReference type="CDD" id="cd04301">
    <property type="entry name" value="NAT_SF"/>
    <property type="match status" value="1"/>
</dbReference>
<dbReference type="RefSeq" id="WP_071360404.1">
    <property type="nucleotide sequence ID" value="NZ_JRYB01000001.1"/>
</dbReference>
<dbReference type="PANTHER" id="PTHR43877">
    <property type="entry name" value="AMINOALKYLPHOSPHONATE N-ACETYLTRANSFERASE-RELATED-RELATED"/>
    <property type="match status" value="1"/>
</dbReference>
<dbReference type="AlphaFoldDB" id="A0A1S2N4V5"/>
<sequence length="178" mass="19173">MTRSAFSIRPFTADEWPAYRAIRLRALADAPDAFGSTLAAEEALAPETWAARLARSTTSGIDRALAAEMDGALVGLAWAKQDGDDATIVNLFQMWVAPEARGRGMAGALLDEAVRWATERGAQAMQLGVTCTNADALRLYERAGFVEAGVREPLRPGSDLMEQRMRLTLPGPARAGRP</sequence>
<protein>
    <submittedName>
        <fullName evidence="4">Acetyltransferase domain protein</fullName>
    </submittedName>
</protein>
<comment type="caution">
    <text evidence="4">The sequence shown here is derived from an EMBL/GenBank/DDBJ whole genome shotgun (WGS) entry which is preliminary data.</text>
</comment>
<name>A0A1S2N4V5_9BURK</name>
<dbReference type="PANTHER" id="PTHR43877:SF2">
    <property type="entry name" value="AMINOALKYLPHOSPHONATE N-ACETYLTRANSFERASE-RELATED"/>
    <property type="match status" value="1"/>
</dbReference>
<evidence type="ECO:0000256" key="2">
    <source>
        <dbReference type="ARBA" id="ARBA00023315"/>
    </source>
</evidence>
<evidence type="ECO:0000256" key="1">
    <source>
        <dbReference type="ARBA" id="ARBA00022679"/>
    </source>
</evidence>
<dbReference type="GO" id="GO:0016747">
    <property type="term" value="F:acyltransferase activity, transferring groups other than amino-acyl groups"/>
    <property type="evidence" value="ECO:0007669"/>
    <property type="project" value="InterPro"/>
</dbReference>
<evidence type="ECO:0000313" key="4">
    <source>
        <dbReference type="EMBL" id="OIJ39594.1"/>
    </source>
</evidence>
<feature type="domain" description="N-acetyltransferase" evidence="3">
    <location>
        <begin position="6"/>
        <end position="170"/>
    </location>
</feature>
<dbReference type="SUPFAM" id="SSF55729">
    <property type="entry name" value="Acyl-CoA N-acyltransferases (Nat)"/>
    <property type="match status" value="1"/>
</dbReference>
<evidence type="ECO:0000313" key="5">
    <source>
        <dbReference type="Proteomes" id="UP000180246"/>
    </source>
</evidence>
<dbReference type="Proteomes" id="UP000180246">
    <property type="component" value="Unassembled WGS sequence"/>
</dbReference>
<dbReference type="InterPro" id="IPR016181">
    <property type="entry name" value="Acyl_CoA_acyltransferase"/>
</dbReference>
<keyword evidence="1 4" id="KW-0808">Transferase</keyword>
<dbReference type="Pfam" id="PF00583">
    <property type="entry name" value="Acetyltransf_1"/>
    <property type="match status" value="1"/>
</dbReference>
<gene>
    <name evidence="4" type="ORF">LO55_619</name>
</gene>